<dbReference type="GO" id="GO:0032259">
    <property type="term" value="P:methylation"/>
    <property type="evidence" value="ECO:0007669"/>
    <property type="project" value="UniProtKB-KW"/>
</dbReference>
<dbReference type="GO" id="GO:0030791">
    <property type="term" value="F:arsenite methyltransferase activity"/>
    <property type="evidence" value="ECO:0007669"/>
    <property type="project" value="UniProtKB-EC"/>
</dbReference>
<dbReference type="EC" id="2.1.1.137" evidence="4"/>
<comment type="catalytic activity">
    <reaction evidence="6">
        <text>arsenic triglutathione + [thioredoxin]-dithiol + S-adenosyl-L-methionine + 2 H2O = methylarsonous acid + [thioredoxin]-disulfide + 3 glutathione + S-adenosyl-L-homocysteine + H(+)</text>
        <dbReference type="Rhea" id="RHEA:69460"/>
        <dbReference type="Rhea" id="RHEA-COMP:10698"/>
        <dbReference type="Rhea" id="RHEA-COMP:10700"/>
        <dbReference type="ChEBI" id="CHEBI:15377"/>
        <dbReference type="ChEBI" id="CHEBI:15378"/>
        <dbReference type="ChEBI" id="CHEBI:17826"/>
        <dbReference type="ChEBI" id="CHEBI:29950"/>
        <dbReference type="ChEBI" id="CHEBI:50058"/>
        <dbReference type="ChEBI" id="CHEBI:57856"/>
        <dbReference type="ChEBI" id="CHEBI:57925"/>
        <dbReference type="ChEBI" id="CHEBI:59789"/>
        <dbReference type="ChEBI" id="CHEBI:183640"/>
        <dbReference type="EC" id="2.1.1.137"/>
    </reaction>
</comment>
<evidence type="ECO:0000256" key="2">
    <source>
        <dbReference type="ARBA" id="ARBA00022691"/>
    </source>
</evidence>
<keyword evidence="10" id="KW-0489">Methyltransferase</keyword>
<evidence type="ECO:0000256" key="1">
    <source>
        <dbReference type="ARBA" id="ARBA00022679"/>
    </source>
</evidence>
<keyword evidence="2" id="KW-0949">S-adenosyl-L-methionine</keyword>
<protein>
    <recommendedName>
        <fullName evidence="5">Arsenite methyltransferase</fullName>
        <ecNumber evidence="4">2.1.1.137</ecNumber>
    </recommendedName>
</protein>
<evidence type="ECO:0000256" key="5">
    <source>
        <dbReference type="ARBA" id="ARBA00034545"/>
    </source>
</evidence>
<evidence type="ECO:0000256" key="8">
    <source>
        <dbReference type="ARBA" id="ARBA00048428"/>
    </source>
</evidence>
<accession>A0AAJ1V2N6</accession>
<comment type="similarity">
    <text evidence="3">Belongs to the methyltransferase superfamily. Arsenite methyltransferase family.</text>
</comment>
<gene>
    <name evidence="10" type="ORF">QP433_04650</name>
</gene>
<dbReference type="SUPFAM" id="SSF53335">
    <property type="entry name" value="S-adenosyl-L-methionine-dependent methyltransferases"/>
    <property type="match status" value="1"/>
</dbReference>
<dbReference type="InterPro" id="IPR025714">
    <property type="entry name" value="Methyltranfer_dom"/>
</dbReference>
<evidence type="ECO:0000313" key="10">
    <source>
        <dbReference type="EMBL" id="MDK7187263.1"/>
    </source>
</evidence>
<dbReference type="PANTHER" id="PTHR43675:SF8">
    <property type="entry name" value="ARSENITE METHYLTRANSFERASE"/>
    <property type="match status" value="1"/>
</dbReference>
<evidence type="ECO:0000313" key="11">
    <source>
        <dbReference type="Proteomes" id="UP001229251"/>
    </source>
</evidence>
<dbReference type="PANTHER" id="PTHR43675">
    <property type="entry name" value="ARSENITE METHYLTRANSFERASE"/>
    <property type="match status" value="1"/>
</dbReference>
<comment type="caution">
    <text evidence="10">The sequence shown here is derived from an EMBL/GenBank/DDBJ whole genome shotgun (WGS) entry which is preliminary data.</text>
</comment>
<dbReference type="Gene3D" id="3.40.5.100">
    <property type="match status" value="1"/>
</dbReference>
<dbReference type="Gene3D" id="3.40.50.150">
    <property type="entry name" value="Vaccinia Virus protein VP39"/>
    <property type="match status" value="1"/>
</dbReference>
<dbReference type="Proteomes" id="UP001229251">
    <property type="component" value="Unassembled WGS sequence"/>
</dbReference>
<comment type="catalytic activity">
    <reaction evidence="7">
        <text>arsenic triglutathione + 2 [thioredoxin]-dithiol + 2 S-adenosyl-L-methionine + H2O = dimethylarsinous acid + 2 [thioredoxin]-disulfide + 3 glutathione + 2 S-adenosyl-L-homocysteine + 2 H(+)</text>
        <dbReference type="Rhea" id="RHEA:69464"/>
        <dbReference type="Rhea" id="RHEA-COMP:10698"/>
        <dbReference type="Rhea" id="RHEA-COMP:10700"/>
        <dbReference type="ChEBI" id="CHEBI:15377"/>
        <dbReference type="ChEBI" id="CHEBI:15378"/>
        <dbReference type="ChEBI" id="CHEBI:23808"/>
        <dbReference type="ChEBI" id="CHEBI:29950"/>
        <dbReference type="ChEBI" id="CHEBI:50058"/>
        <dbReference type="ChEBI" id="CHEBI:57856"/>
        <dbReference type="ChEBI" id="CHEBI:57925"/>
        <dbReference type="ChEBI" id="CHEBI:59789"/>
        <dbReference type="ChEBI" id="CHEBI:183640"/>
        <dbReference type="EC" id="2.1.1.137"/>
    </reaction>
</comment>
<dbReference type="CDD" id="cd02440">
    <property type="entry name" value="AdoMet_MTases"/>
    <property type="match status" value="1"/>
</dbReference>
<evidence type="ECO:0000259" key="9">
    <source>
        <dbReference type="Pfam" id="PF13847"/>
    </source>
</evidence>
<organism evidence="10 11">
    <name type="scientific">Facklamia hominis</name>
    <dbReference type="NCBI Taxonomy" id="178214"/>
    <lineage>
        <taxon>Bacteria</taxon>
        <taxon>Bacillati</taxon>
        <taxon>Bacillota</taxon>
        <taxon>Bacilli</taxon>
        <taxon>Lactobacillales</taxon>
        <taxon>Aerococcaceae</taxon>
        <taxon>Facklamia</taxon>
    </lineage>
</organism>
<dbReference type="EMBL" id="JASOOE010000007">
    <property type="protein sequence ID" value="MDK7187263.1"/>
    <property type="molecule type" value="Genomic_DNA"/>
</dbReference>
<dbReference type="AlphaFoldDB" id="A0AAJ1V2N6"/>
<sequence length="356" mass="39682">MDTRDGIKAYYSKMSLENGGQMATQVCSLAGMGLPRSIKKIRSGIPQEIIERYYGCGSPIPAVLEGQTVLDLGCGTGVDVYTLSKLVGERGHVIGVDMNEDQLAIARKYQDKMTRKYKYAKPNTDFKQGYIEDLKACGIEDNSVDIVVSNCVLNLSPNKEAVFKEIWRILKPGGELYFADIFADRRIPEAVSQDPVLCGECLGGAMYLEDFRRLMMQTGWLDLRFMTSRPAPIGNGRIEQLVGNIGFYSVTVRAFKLPGLIEDACEDYGQIAIYRGGVADQSQLFELDQDHRFELNRPQQVCGNTAAMLEKTRFAEYFEVIGDRSQHFGRFSEVRHEVDPVAAARTCRPAGSTCQC</sequence>
<proteinExistence type="inferred from homology"/>
<reference evidence="10" key="1">
    <citation type="submission" date="2023-05" db="EMBL/GenBank/DDBJ databases">
        <title>Cataloging the Phylogenetic Diversity of Human Bladder Bacteria.</title>
        <authorList>
            <person name="Du J."/>
        </authorList>
    </citation>
    <scope>NUCLEOTIDE SEQUENCE</scope>
    <source>
        <strain evidence="10">UMB1231</strain>
    </source>
</reference>
<evidence type="ECO:0000256" key="3">
    <source>
        <dbReference type="ARBA" id="ARBA00034487"/>
    </source>
</evidence>
<feature type="domain" description="Methyltransferase" evidence="9">
    <location>
        <begin position="66"/>
        <end position="215"/>
    </location>
</feature>
<comment type="catalytic activity">
    <reaction evidence="8">
        <text>arsenic triglutathione + 3 [thioredoxin]-dithiol + 3 S-adenosyl-L-methionine = trimethylarsine + 3 [thioredoxin]-disulfide + 3 glutathione + 3 S-adenosyl-L-homocysteine + 3 H(+)</text>
        <dbReference type="Rhea" id="RHEA:69432"/>
        <dbReference type="Rhea" id="RHEA-COMP:10698"/>
        <dbReference type="Rhea" id="RHEA-COMP:10700"/>
        <dbReference type="ChEBI" id="CHEBI:15378"/>
        <dbReference type="ChEBI" id="CHEBI:27130"/>
        <dbReference type="ChEBI" id="CHEBI:29950"/>
        <dbReference type="ChEBI" id="CHEBI:50058"/>
        <dbReference type="ChEBI" id="CHEBI:57856"/>
        <dbReference type="ChEBI" id="CHEBI:57925"/>
        <dbReference type="ChEBI" id="CHEBI:59789"/>
        <dbReference type="ChEBI" id="CHEBI:183640"/>
        <dbReference type="EC" id="2.1.1.137"/>
    </reaction>
</comment>
<name>A0AAJ1V2N6_9LACT</name>
<evidence type="ECO:0000256" key="4">
    <source>
        <dbReference type="ARBA" id="ARBA00034521"/>
    </source>
</evidence>
<keyword evidence="1" id="KW-0808">Transferase</keyword>
<dbReference type="Pfam" id="PF13847">
    <property type="entry name" value="Methyltransf_31"/>
    <property type="match status" value="1"/>
</dbReference>
<evidence type="ECO:0000256" key="7">
    <source>
        <dbReference type="ARBA" id="ARBA00047943"/>
    </source>
</evidence>
<dbReference type="RefSeq" id="WP_285065703.1">
    <property type="nucleotide sequence ID" value="NZ_JASOOE010000007.1"/>
</dbReference>
<dbReference type="InterPro" id="IPR029063">
    <property type="entry name" value="SAM-dependent_MTases_sf"/>
</dbReference>
<dbReference type="InterPro" id="IPR026669">
    <property type="entry name" value="Arsenite_MeTrfase-like"/>
</dbReference>
<evidence type="ECO:0000256" key="6">
    <source>
        <dbReference type="ARBA" id="ARBA00047941"/>
    </source>
</evidence>